<dbReference type="GO" id="GO:0016020">
    <property type="term" value="C:membrane"/>
    <property type="evidence" value="ECO:0007669"/>
    <property type="project" value="UniProtKB-SubCell"/>
</dbReference>
<dbReference type="PANTHER" id="PTHR37422">
    <property type="entry name" value="TEICHURONIC ACID BIOSYNTHESIS PROTEIN TUAE"/>
    <property type="match status" value="1"/>
</dbReference>
<dbReference type="GO" id="GO:0016874">
    <property type="term" value="F:ligase activity"/>
    <property type="evidence" value="ECO:0007669"/>
    <property type="project" value="UniProtKB-KW"/>
</dbReference>
<organism evidence="7 8">
    <name type="scientific">Clostridium homopropionicum DSM 5847</name>
    <dbReference type="NCBI Taxonomy" id="1121318"/>
    <lineage>
        <taxon>Bacteria</taxon>
        <taxon>Bacillati</taxon>
        <taxon>Bacillota</taxon>
        <taxon>Clostridia</taxon>
        <taxon>Eubacteriales</taxon>
        <taxon>Clostridiaceae</taxon>
        <taxon>Clostridium</taxon>
    </lineage>
</organism>
<dbReference type="Pfam" id="PF04932">
    <property type="entry name" value="Wzy_C"/>
    <property type="match status" value="1"/>
</dbReference>
<dbReference type="RefSeq" id="WP_052220293.1">
    <property type="nucleotide sequence ID" value="NZ_LHUR01000011.1"/>
</dbReference>
<dbReference type="AlphaFoldDB" id="A0A0L6ZDQ9"/>
<dbReference type="PANTHER" id="PTHR37422:SF13">
    <property type="entry name" value="LIPOPOLYSACCHARIDE BIOSYNTHESIS PROTEIN PA4999-RELATED"/>
    <property type="match status" value="1"/>
</dbReference>
<keyword evidence="8" id="KW-1185">Reference proteome</keyword>
<feature type="transmembrane region" description="Helical" evidence="5">
    <location>
        <begin position="307"/>
        <end position="324"/>
    </location>
</feature>
<feature type="transmembrane region" description="Helical" evidence="5">
    <location>
        <begin position="415"/>
        <end position="436"/>
    </location>
</feature>
<feature type="transmembrane region" description="Helical" evidence="5">
    <location>
        <begin position="50"/>
        <end position="70"/>
    </location>
</feature>
<feature type="transmembrane region" description="Helical" evidence="5">
    <location>
        <begin position="284"/>
        <end position="300"/>
    </location>
</feature>
<feature type="transmembrane region" description="Helical" evidence="5">
    <location>
        <begin position="169"/>
        <end position="186"/>
    </location>
</feature>
<feature type="transmembrane region" description="Helical" evidence="5">
    <location>
        <begin position="101"/>
        <end position="119"/>
    </location>
</feature>
<reference evidence="8" key="1">
    <citation type="submission" date="2015-08" db="EMBL/GenBank/DDBJ databases">
        <title>Genome sequence of the strict anaerobe Clostridium homopropionicum LuHBu1 (DSM 5847T).</title>
        <authorList>
            <person name="Poehlein A."/>
            <person name="Beck M."/>
            <person name="Schiel-Bengelsdorf B."/>
            <person name="Bengelsdorf F.R."/>
            <person name="Daniel R."/>
            <person name="Duerre P."/>
        </authorList>
    </citation>
    <scope>NUCLEOTIDE SEQUENCE [LARGE SCALE GENOMIC DNA]</scope>
    <source>
        <strain evidence="8">DSM 5847</strain>
    </source>
</reference>
<gene>
    <name evidence="7" type="ORF">CLHOM_07040</name>
</gene>
<feature type="transmembrane region" description="Helical" evidence="5">
    <location>
        <begin position="263"/>
        <end position="278"/>
    </location>
</feature>
<evidence type="ECO:0000256" key="5">
    <source>
        <dbReference type="SAM" id="Phobius"/>
    </source>
</evidence>
<evidence type="ECO:0000259" key="6">
    <source>
        <dbReference type="Pfam" id="PF04932"/>
    </source>
</evidence>
<dbReference type="InterPro" id="IPR007016">
    <property type="entry name" value="O-antigen_ligase-rel_domated"/>
</dbReference>
<feature type="transmembrane region" description="Helical" evidence="5">
    <location>
        <begin position="77"/>
        <end position="95"/>
    </location>
</feature>
<feature type="transmembrane region" description="Helical" evidence="5">
    <location>
        <begin position="478"/>
        <end position="495"/>
    </location>
</feature>
<accession>A0A0L6ZDQ9</accession>
<dbReference type="Proteomes" id="UP000037043">
    <property type="component" value="Unassembled WGS sequence"/>
</dbReference>
<evidence type="ECO:0000313" key="8">
    <source>
        <dbReference type="Proteomes" id="UP000037043"/>
    </source>
</evidence>
<name>A0A0L6ZDQ9_9CLOT</name>
<proteinExistence type="predicted"/>
<dbReference type="PATRIC" id="fig|1121318.3.peg.706"/>
<evidence type="ECO:0000256" key="1">
    <source>
        <dbReference type="ARBA" id="ARBA00004141"/>
    </source>
</evidence>
<keyword evidence="3 5" id="KW-1133">Transmembrane helix</keyword>
<dbReference type="STRING" id="36844.SAMN04488501_10416"/>
<protein>
    <submittedName>
        <fullName evidence="7">O-antigen ligase</fullName>
    </submittedName>
</protein>
<comment type="subcellular location">
    <subcellularLocation>
        <location evidence="1">Membrane</location>
        <topology evidence="1">Multi-pass membrane protein</topology>
    </subcellularLocation>
</comment>
<keyword evidence="2 5" id="KW-0812">Transmembrane</keyword>
<feature type="domain" description="O-antigen ligase-related" evidence="6">
    <location>
        <begin position="269"/>
        <end position="424"/>
    </location>
</feature>
<keyword evidence="4 5" id="KW-0472">Membrane</keyword>
<evidence type="ECO:0000256" key="3">
    <source>
        <dbReference type="ARBA" id="ARBA00022989"/>
    </source>
</evidence>
<keyword evidence="7" id="KW-0436">Ligase</keyword>
<feature type="transmembrane region" description="Helical" evidence="5">
    <location>
        <begin position="198"/>
        <end position="221"/>
    </location>
</feature>
<feature type="transmembrane region" description="Helical" evidence="5">
    <location>
        <begin position="21"/>
        <end position="44"/>
    </location>
</feature>
<feature type="transmembrane region" description="Helical" evidence="5">
    <location>
        <begin position="227"/>
        <end position="251"/>
    </location>
</feature>
<feature type="transmembrane region" description="Helical" evidence="5">
    <location>
        <begin position="139"/>
        <end position="157"/>
    </location>
</feature>
<feature type="transmembrane region" description="Helical" evidence="5">
    <location>
        <begin position="448"/>
        <end position="466"/>
    </location>
</feature>
<evidence type="ECO:0000256" key="2">
    <source>
        <dbReference type="ARBA" id="ARBA00022692"/>
    </source>
</evidence>
<dbReference type="InterPro" id="IPR051533">
    <property type="entry name" value="WaaL-like"/>
</dbReference>
<dbReference type="EMBL" id="LHUR01000011">
    <property type="protein sequence ID" value="KOA21116.1"/>
    <property type="molecule type" value="Genomic_DNA"/>
</dbReference>
<evidence type="ECO:0000256" key="4">
    <source>
        <dbReference type="ARBA" id="ARBA00023136"/>
    </source>
</evidence>
<sequence length="498" mass="57779">MDTLNYLREEIKNEAKDYIKHLLRFKTIIILVYLLLEIFVFIKIGRSNTLMAASSLFINLFILCSLVLMFKDFKTTLKIFALSIPLIPIVLYLLFRLNMDKYGDVIYLVYFVVFIVNTIKEMQYGNIDFKMIFSNKKFLRLSIVYFILTVLGVLSVINSRYKIDSAKILILGFVFMIFFSLIIISYKKREDILISDLIFYLALGVAISGIPDTLIAFYTIITRNNNTHLYGALGSNFMLGYTILLLPFIIFNSLNRKVDSKHYYLYNLLMVMEVFILVTQRSRGILLALAICFFLVFLVYRKRKLKLLIIAAIVLSSVTYNVIYRPEFNELREEISTNPNVTLNLFSKNEFINKILQQTKNRRPIWGLTFNIINDYPYYGIGPGQYRYYYLEYGGDILRSYKDAHNVILNITVDFGIPFAVVFFFSLFLLWLKAFINGIKSKIDSLERYLLLACIGIFCFMAYGNITGQAFMTFVPPISIVPAFILAVITTLMVIKTS</sequence>
<comment type="caution">
    <text evidence="7">The sequence shown here is derived from an EMBL/GenBank/DDBJ whole genome shotgun (WGS) entry which is preliminary data.</text>
</comment>
<evidence type="ECO:0000313" key="7">
    <source>
        <dbReference type="EMBL" id="KOA21116.1"/>
    </source>
</evidence>